<dbReference type="EMBL" id="LR796675">
    <property type="protein sequence ID" value="CAB4159054.1"/>
    <property type="molecule type" value="Genomic_DNA"/>
</dbReference>
<evidence type="ECO:0000313" key="1">
    <source>
        <dbReference type="EMBL" id="CAB4159054.1"/>
    </source>
</evidence>
<reference evidence="1" key="1">
    <citation type="submission" date="2020-04" db="EMBL/GenBank/DDBJ databases">
        <authorList>
            <person name="Chiriac C."/>
            <person name="Salcher M."/>
            <person name="Ghai R."/>
            <person name="Kavagutti S V."/>
        </authorList>
    </citation>
    <scope>NUCLEOTIDE SEQUENCE</scope>
</reference>
<sequence>MAKFNTFFPFGPSDYTYALRTIQTASGTSGFTYVFICPADFANGASFRIAIQCASNTNNGGENVSARLYAISIQTGVGVWNSAAPLSGTANIDNDVGTMPPGEIVQFTMTLTSALTKGERYAVRIFPSITFGAGCGFNAAYATNTAYSLNADEYGVNGVTPAAGYPNISIGSSTIWYPNKCSRALPQTTSATSAVTSQTGFRFSLPTGFNYTLNEIVIKGLRLSAAAQTTGTYTGRILDAAGTTTVASSLSYGHGLQRVGTQTVSNYSFNFTTNPTLTGGTTYFFVVENAFEKTLQYFHIQNTTDSSQTFNEEVLSMDVVSRDATSGAFLSFSTASYQALPFAHIDATPVATASGSGMVVHPGMKGGING</sequence>
<gene>
    <name evidence="1" type="ORF">UFOVP704_48</name>
</gene>
<accession>A0A6J5NV06</accession>
<protein>
    <submittedName>
        <fullName evidence="1">Uncharacterized protein</fullName>
    </submittedName>
</protein>
<organism evidence="1">
    <name type="scientific">uncultured Caudovirales phage</name>
    <dbReference type="NCBI Taxonomy" id="2100421"/>
    <lineage>
        <taxon>Viruses</taxon>
        <taxon>Duplodnaviria</taxon>
        <taxon>Heunggongvirae</taxon>
        <taxon>Uroviricota</taxon>
        <taxon>Caudoviricetes</taxon>
        <taxon>Peduoviridae</taxon>
        <taxon>Maltschvirus</taxon>
        <taxon>Maltschvirus maltsch</taxon>
    </lineage>
</organism>
<name>A0A6J5NV06_9CAUD</name>
<proteinExistence type="predicted"/>